<sequence>MMMSEASAAPTSLSPMDDIHAFWAQRWSGPVLGWHKDQVNPHLLKYTHLLLKSEEDKRLNDDSTRIFVPLCGKSADLAYLASHPKISDVVGIDIVRDAAEGFASEHPELFIEEVQLPNECGTETNSPKHTCGHATDNCTFRGKNFTFLIRNVFDFLYMTTEERAKHMSDGTYTFFDAIYDRASIVAIKPSQRKDYVTLMGEVLHPGGTIFLVTIDRRCTKTDEAKRDGPPFSIDEREIRQLYESQSWVESVTLLDEVNDLTTDEERERWEKKGVLELFEIVFLIRKKN</sequence>
<dbReference type="GO" id="GO:0008168">
    <property type="term" value="F:methyltransferase activity"/>
    <property type="evidence" value="ECO:0007669"/>
    <property type="project" value="UniProtKB-KW"/>
</dbReference>
<dbReference type="InterPro" id="IPR029063">
    <property type="entry name" value="SAM-dependent_MTases_sf"/>
</dbReference>
<dbReference type="EMBL" id="JALLAZ020000032">
    <property type="protein sequence ID" value="KAL3805430.1"/>
    <property type="molecule type" value="Genomic_DNA"/>
</dbReference>
<dbReference type="Gene3D" id="3.40.50.150">
    <property type="entry name" value="Vaccinia Virus protein VP39"/>
    <property type="match status" value="1"/>
</dbReference>
<proteinExistence type="predicted"/>
<evidence type="ECO:0000313" key="4">
    <source>
        <dbReference type="EMBL" id="KAL3805430.1"/>
    </source>
</evidence>
<dbReference type="PANTHER" id="PTHR10259">
    <property type="entry name" value="THIOPURINE S-METHYLTRANSFERASE"/>
    <property type="match status" value="1"/>
</dbReference>
<dbReference type="PROSITE" id="PS51585">
    <property type="entry name" value="SAM_MT_TPMT"/>
    <property type="match status" value="1"/>
</dbReference>
<dbReference type="GO" id="GO:0032259">
    <property type="term" value="P:methylation"/>
    <property type="evidence" value="ECO:0007669"/>
    <property type="project" value="UniProtKB-KW"/>
</dbReference>
<dbReference type="InterPro" id="IPR008854">
    <property type="entry name" value="TPMT"/>
</dbReference>
<dbReference type="AlphaFoldDB" id="A0ABD3QYV8"/>
<keyword evidence="2" id="KW-0808">Transferase</keyword>
<evidence type="ECO:0000313" key="5">
    <source>
        <dbReference type="Proteomes" id="UP001530315"/>
    </source>
</evidence>
<accession>A0ABD3QYV8</accession>
<keyword evidence="1" id="KW-0489">Methyltransferase</keyword>
<evidence type="ECO:0000256" key="2">
    <source>
        <dbReference type="ARBA" id="ARBA00022679"/>
    </source>
</evidence>
<name>A0ABD3QYV8_9STRA</name>
<keyword evidence="5" id="KW-1185">Reference proteome</keyword>
<dbReference type="PANTHER" id="PTHR10259:SF11">
    <property type="entry name" value="THIOPURINE S-METHYLTRANSFERASE"/>
    <property type="match status" value="1"/>
</dbReference>
<reference evidence="4 5" key="1">
    <citation type="submission" date="2024-10" db="EMBL/GenBank/DDBJ databases">
        <title>Updated reference genomes for cyclostephanoid diatoms.</title>
        <authorList>
            <person name="Roberts W.R."/>
            <person name="Alverson A.J."/>
        </authorList>
    </citation>
    <scope>NUCLEOTIDE SEQUENCE [LARGE SCALE GENOMIC DNA]</scope>
    <source>
        <strain evidence="4 5">AJA276-08</strain>
    </source>
</reference>
<gene>
    <name evidence="4" type="ORF">ACHAW5_009436</name>
</gene>
<protein>
    <recommendedName>
        <fullName evidence="6">Thiopurine S-methyltransferase</fullName>
    </recommendedName>
</protein>
<keyword evidence="3" id="KW-0949">S-adenosyl-L-methionine</keyword>
<dbReference type="Proteomes" id="UP001530315">
    <property type="component" value="Unassembled WGS sequence"/>
</dbReference>
<comment type="caution">
    <text evidence="4">The sequence shown here is derived from an EMBL/GenBank/DDBJ whole genome shotgun (WGS) entry which is preliminary data.</text>
</comment>
<evidence type="ECO:0008006" key="6">
    <source>
        <dbReference type="Google" id="ProtNLM"/>
    </source>
</evidence>
<organism evidence="4 5">
    <name type="scientific">Stephanodiscus triporus</name>
    <dbReference type="NCBI Taxonomy" id="2934178"/>
    <lineage>
        <taxon>Eukaryota</taxon>
        <taxon>Sar</taxon>
        <taxon>Stramenopiles</taxon>
        <taxon>Ochrophyta</taxon>
        <taxon>Bacillariophyta</taxon>
        <taxon>Coscinodiscophyceae</taxon>
        <taxon>Thalassiosirophycidae</taxon>
        <taxon>Stephanodiscales</taxon>
        <taxon>Stephanodiscaceae</taxon>
        <taxon>Stephanodiscus</taxon>
    </lineage>
</organism>
<evidence type="ECO:0000256" key="3">
    <source>
        <dbReference type="ARBA" id="ARBA00022691"/>
    </source>
</evidence>
<dbReference type="SUPFAM" id="SSF53335">
    <property type="entry name" value="S-adenosyl-L-methionine-dependent methyltransferases"/>
    <property type="match status" value="1"/>
</dbReference>
<evidence type="ECO:0000256" key="1">
    <source>
        <dbReference type="ARBA" id="ARBA00022603"/>
    </source>
</evidence>
<dbReference type="Pfam" id="PF05724">
    <property type="entry name" value="TPMT"/>
    <property type="match status" value="2"/>
</dbReference>